<dbReference type="PRINTS" id="PR00245">
    <property type="entry name" value="OLFACTORYR"/>
</dbReference>
<feature type="transmembrane region" description="Helical" evidence="12">
    <location>
        <begin position="191"/>
        <end position="217"/>
    </location>
</feature>
<feature type="transmembrane region" description="Helical" evidence="12">
    <location>
        <begin position="25"/>
        <end position="47"/>
    </location>
</feature>
<dbReference type="PRINTS" id="PR00237">
    <property type="entry name" value="GPCRRHODOPSN"/>
</dbReference>
<evidence type="ECO:0000313" key="14">
    <source>
        <dbReference type="Ensembl" id="ENSPMRP00000023817.1"/>
    </source>
</evidence>
<dbReference type="InterPro" id="IPR017452">
    <property type="entry name" value="GPCR_Rhodpsn_7TM"/>
</dbReference>
<dbReference type="Pfam" id="PF13853">
    <property type="entry name" value="7tm_4"/>
    <property type="match status" value="1"/>
</dbReference>
<dbReference type="InterPro" id="IPR050516">
    <property type="entry name" value="Olfactory_GPCR"/>
</dbReference>
<comment type="subcellular location">
    <subcellularLocation>
        <location evidence="2">Cell membrane</location>
        <topology evidence="2">Multi-pass membrane protein</topology>
    </subcellularLocation>
</comment>
<dbReference type="InterPro" id="IPR000276">
    <property type="entry name" value="GPCR_Rhodpsn"/>
</dbReference>
<dbReference type="CDD" id="cd15227">
    <property type="entry name" value="7tmA_OR14-like"/>
    <property type="match status" value="1"/>
</dbReference>
<keyword evidence="5 12" id="KW-0812">Transmembrane</keyword>
<evidence type="ECO:0000256" key="6">
    <source>
        <dbReference type="ARBA" id="ARBA00022725"/>
    </source>
</evidence>
<evidence type="ECO:0000256" key="9">
    <source>
        <dbReference type="ARBA" id="ARBA00023136"/>
    </source>
</evidence>
<keyword evidence="8" id="KW-0297">G-protein coupled receptor</keyword>
<organism evidence="14 15">
    <name type="scientific">Podarcis muralis</name>
    <name type="common">Wall lizard</name>
    <name type="synonym">Lacerta muralis</name>
    <dbReference type="NCBI Taxonomy" id="64176"/>
    <lineage>
        <taxon>Eukaryota</taxon>
        <taxon>Metazoa</taxon>
        <taxon>Chordata</taxon>
        <taxon>Craniata</taxon>
        <taxon>Vertebrata</taxon>
        <taxon>Euteleostomi</taxon>
        <taxon>Lepidosauria</taxon>
        <taxon>Squamata</taxon>
        <taxon>Bifurcata</taxon>
        <taxon>Unidentata</taxon>
        <taxon>Episquamata</taxon>
        <taxon>Laterata</taxon>
        <taxon>Lacertibaenia</taxon>
        <taxon>Lacertidae</taxon>
        <taxon>Podarcis</taxon>
    </lineage>
</organism>
<keyword evidence="11" id="KW-0807">Transducer</keyword>
<evidence type="ECO:0000256" key="2">
    <source>
        <dbReference type="ARBA" id="ARBA00004651"/>
    </source>
</evidence>
<keyword evidence="9 12" id="KW-0472">Membrane</keyword>
<reference evidence="14" key="2">
    <citation type="submission" date="2025-08" db="UniProtKB">
        <authorList>
            <consortium name="Ensembl"/>
        </authorList>
    </citation>
    <scope>IDENTIFICATION</scope>
</reference>
<keyword evidence="15" id="KW-1185">Reference proteome</keyword>
<comment type="function">
    <text evidence="1">Odorant receptor.</text>
</comment>
<dbReference type="Ensembl" id="ENSPMRT00000025275.1">
    <property type="protein sequence ID" value="ENSPMRP00000023817.1"/>
    <property type="gene ID" value="ENSPMRG00000015425.1"/>
</dbReference>
<feature type="transmembrane region" description="Helical" evidence="12">
    <location>
        <begin position="238"/>
        <end position="258"/>
    </location>
</feature>
<feature type="transmembrane region" description="Helical" evidence="12">
    <location>
        <begin position="97"/>
        <end position="119"/>
    </location>
</feature>
<dbReference type="FunFam" id="1.20.1070.10:FF:000037">
    <property type="entry name" value="Olfactory receptor"/>
    <property type="match status" value="1"/>
</dbReference>
<dbReference type="GO" id="GO:0004984">
    <property type="term" value="F:olfactory receptor activity"/>
    <property type="evidence" value="ECO:0007669"/>
    <property type="project" value="InterPro"/>
</dbReference>
<accession>A0A670JLF6</accession>
<dbReference type="Proteomes" id="UP000472272">
    <property type="component" value="Chromosome 13"/>
</dbReference>
<keyword evidence="4" id="KW-0716">Sensory transduction</keyword>
<feature type="transmembrane region" description="Helical" evidence="12">
    <location>
        <begin position="270"/>
        <end position="290"/>
    </location>
</feature>
<evidence type="ECO:0000256" key="8">
    <source>
        <dbReference type="ARBA" id="ARBA00023040"/>
    </source>
</evidence>
<dbReference type="PANTHER" id="PTHR26452">
    <property type="entry name" value="OLFACTORY RECEPTOR"/>
    <property type="match status" value="1"/>
</dbReference>
<evidence type="ECO:0000259" key="13">
    <source>
        <dbReference type="PROSITE" id="PS50262"/>
    </source>
</evidence>
<dbReference type="GO" id="GO:0004930">
    <property type="term" value="F:G protein-coupled receptor activity"/>
    <property type="evidence" value="ECO:0007669"/>
    <property type="project" value="UniProtKB-KW"/>
</dbReference>
<dbReference type="GeneTree" id="ENSGT01050000244828"/>
<feature type="domain" description="G-protein coupled receptors family 1 profile" evidence="13">
    <location>
        <begin position="40"/>
        <end position="288"/>
    </location>
</feature>
<keyword evidence="7 12" id="KW-1133">Transmembrane helix</keyword>
<evidence type="ECO:0000256" key="3">
    <source>
        <dbReference type="ARBA" id="ARBA00022475"/>
    </source>
</evidence>
<dbReference type="AlphaFoldDB" id="A0A670JLF6"/>
<dbReference type="InterPro" id="IPR000725">
    <property type="entry name" value="Olfact_rcpt"/>
</dbReference>
<evidence type="ECO:0000256" key="10">
    <source>
        <dbReference type="ARBA" id="ARBA00023170"/>
    </source>
</evidence>
<evidence type="ECO:0000313" key="15">
    <source>
        <dbReference type="Proteomes" id="UP000472272"/>
    </source>
</evidence>
<evidence type="ECO:0000256" key="7">
    <source>
        <dbReference type="ARBA" id="ARBA00022989"/>
    </source>
</evidence>
<evidence type="ECO:0000256" key="5">
    <source>
        <dbReference type="ARBA" id="ARBA00022692"/>
    </source>
</evidence>
<keyword evidence="10" id="KW-0675">Receptor</keyword>
<proteinExistence type="predicted"/>
<feature type="transmembrane region" description="Helical" evidence="12">
    <location>
        <begin position="139"/>
        <end position="157"/>
    </location>
</feature>
<dbReference type="GO" id="GO:0005886">
    <property type="term" value="C:plasma membrane"/>
    <property type="evidence" value="ECO:0007669"/>
    <property type="project" value="UniProtKB-SubCell"/>
</dbReference>
<keyword evidence="3" id="KW-1003">Cell membrane</keyword>
<dbReference type="SUPFAM" id="SSF81321">
    <property type="entry name" value="Family A G protein-coupled receptor-like"/>
    <property type="match status" value="1"/>
</dbReference>
<dbReference type="OMA" id="NGCICQV"/>
<evidence type="ECO:0000256" key="11">
    <source>
        <dbReference type="ARBA" id="ARBA00023224"/>
    </source>
</evidence>
<evidence type="ECO:0000256" key="4">
    <source>
        <dbReference type="ARBA" id="ARBA00022606"/>
    </source>
</evidence>
<evidence type="ECO:0000256" key="12">
    <source>
        <dbReference type="SAM" id="Phobius"/>
    </source>
</evidence>
<dbReference type="PROSITE" id="PS50262">
    <property type="entry name" value="G_PROTEIN_RECEP_F1_2"/>
    <property type="match status" value="1"/>
</dbReference>
<reference evidence="14" key="3">
    <citation type="submission" date="2025-09" db="UniProtKB">
        <authorList>
            <consortium name="Ensembl"/>
        </authorList>
    </citation>
    <scope>IDENTIFICATION</scope>
</reference>
<reference evidence="14 15" key="1">
    <citation type="journal article" date="2019" name="Proc. Natl. Acad. Sci. U.S.A.">
        <title>Regulatory changes in pterin and carotenoid genes underlie balanced color polymorphisms in the wall lizard.</title>
        <authorList>
            <person name="Andrade P."/>
            <person name="Pinho C."/>
            <person name="Perez I de Lanuza G."/>
            <person name="Afonso S."/>
            <person name="Brejcha J."/>
            <person name="Rubin C.J."/>
            <person name="Wallerman O."/>
            <person name="Pereira P."/>
            <person name="Sabatino S.J."/>
            <person name="Bellati A."/>
            <person name="Pellitteri-Rosa D."/>
            <person name="Bosakova Z."/>
            <person name="Bunikis I."/>
            <person name="Carretero M.A."/>
            <person name="Feiner N."/>
            <person name="Marsik P."/>
            <person name="Pauperio F."/>
            <person name="Salvi D."/>
            <person name="Soler L."/>
            <person name="While G.M."/>
            <person name="Uller T."/>
            <person name="Font E."/>
            <person name="Andersson L."/>
            <person name="Carneiro M."/>
        </authorList>
    </citation>
    <scope>NUCLEOTIDE SEQUENCE</scope>
</reference>
<evidence type="ECO:0000256" key="1">
    <source>
        <dbReference type="ARBA" id="ARBA00002936"/>
    </source>
</evidence>
<sequence length="315" mass="35722">MHNQSSRVTEFVLHAFSDDQKLQTFHFTTFLAIYLMAAIENLFIITVTISSHHLHKPMYFFLSNLALQDLGSISVTVPKSMANSLMKTNTISYNGCICQVFFLVFFTASHIFLLGIMAYDRYVAICNPLQYETVMNGTACIQMAISVWSIGLLYSTIYTGSTFTIEFCTNDINQFFCEIPQLFKIACSDSYIIAFLAVWIGTFVAFIYLTLIVFSYVQIFRVVLKIPSAEGKKKAFSTCLPHLVVISLYFISGSFAYLKPTSRSLSTMDLVASLFYCVLPPLMNPLIYCFRNKELKMAFRKLTANLSTQFLPSCH</sequence>
<keyword evidence="6" id="KW-0552">Olfaction</keyword>
<dbReference type="Gene3D" id="1.20.1070.10">
    <property type="entry name" value="Rhodopsin 7-helix transmembrane proteins"/>
    <property type="match status" value="1"/>
</dbReference>
<protein>
    <recommendedName>
        <fullName evidence="13">G-protein coupled receptors family 1 profile domain-containing protein</fullName>
    </recommendedName>
</protein>
<name>A0A670JLF6_PODMU</name>